<organism evidence="3">
    <name type="scientific">Dissoconium aciculare CBS 342.82</name>
    <dbReference type="NCBI Taxonomy" id="1314786"/>
    <lineage>
        <taxon>Eukaryota</taxon>
        <taxon>Fungi</taxon>
        <taxon>Dikarya</taxon>
        <taxon>Ascomycota</taxon>
        <taxon>Pezizomycotina</taxon>
        <taxon>Dothideomycetes</taxon>
        <taxon>Dothideomycetidae</taxon>
        <taxon>Mycosphaerellales</taxon>
        <taxon>Dissoconiaceae</taxon>
        <taxon>Dissoconium</taxon>
    </lineage>
</organism>
<feature type="chain" id="PRO_5026874913" description="Apple domain-containing protein" evidence="1">
    <location>
        <begin position="18"/>
        <end position="354"/>
    </location>
</feature>
<reference evidence="3" key="3">
    <citation type="submission" date="2025-08" db="UniProtKB">
        <authorList>
            <consortium name="RefSeq"/>
        </authorList>
    </citation>
    <scope>IDENTIFICATION</scope>
    <source>
        <strain evidence="3">CBS 342.82</strain>
    </source>
</reference>
<dbReference type="RefSeq" id="XP_033458897.1">
    <property type="nucleotide sequence ID" value="XM_033601545.1"/>
</dbReference>
<evidence type="ECO:0000313" key="3">
    <source>
        <dbReference type="RefSeq" id="XP_033458897.1"/>
    </source>
</evidence>
<keyword evidence="2" id="KW-1185">Reference proteome</keyword>
<dbReference type="Proteomes" id="UP000504637">
    <property type="component" value="Unplaced"/>
</dbReference>
<dbReference type="OrthoDB" id="271448at2759"/>
<feature type="signal peptide" evidence="1">
    <location>
        <begin position="1"/>
        <end position="17"/>
    </location>
</feature>
<evidence type="ECO:0000256" key="1">
    <source>
        <dbReference type="SAM" id="SignalP"/>
    </source>
</evidence>
<evidence type="ECO:0008006" key="4">
    <source>
        <dbReference type="Google" id="ProtNLM"/>
    </source>
</evidence>
<feature type="non-terminal residue" evidence="3">
    <location>
        <position position="354"/>
    </location>
</feature>
<reference evidence="3" key="2">
    <citation type="submission" date="2020-04" db="EMBL/GenBank/DDBJ databases">
        <authorList>
            <consortium name="NCBI Genome Project"/>
        </authorList>
    </citation>
    <scope>NUCLEOTIDE SEQUENCE</scope>
    <source>
        <strain evidence="3">CBS 342.82</strain>
    </source>
</reference>
<dbReference type="AlphaFoldDB" id="A0A6J3M1G1"/>
<gene>
    <name evidence="3" type="ORF">K489DRAFT_321376</name>
</gene>
<dbReference type="PANTHER" id="PTHR36578:SF1">
    <property type="entry name" value="APPLE DOMAIN-CONTAINING PROTEIN"/>
    <property type="match status" value="1"/>
</dbReference>
<protein>
    <recommendedName>
        <fullName evidence="4">Apple domain-containing protein</fullName>
    </recommendedName>
</protein>
<accession>A0A6J3M1G1</accession>
<evidence type="ECO:0000313" key="2">
    <source>
        <dbReference type="Proteomes" id="UP000504637"/>
    </source>
</evidence>
<sequence length="354" mass="37198">MRSPNVLAVCLFGLVSAAPAPQEINTALAYALPDPTFTVNSAVTAQVVTYDRDAIFAAGIKQLTGLGAIIPATRVAALPLVTALPAIVKKAVTTCTSLPVGYGPTPTPDTPSAFLALPDFGKAALAAKTPSGYFQSFQNLNASNNAYGYLGYTTLTTYDVNKCAAKCTALTGCASFNVYWERSPSVEPGNDCPNPPSTTLIKCAFWGGPVTSGNAVNNGQWRKNFLVVIAGSNGYVSTAIPTIPGYTDPVALGNAAINAPFDKFGADTFLGSLVFTSGPFDATLCARACSQQGFCQFFNTYLLYINSTANPAQNQGQYCALYSETWTGKYATNTGTVNGGDRFMIQYSFAYSNS</sequence>
<proteinExistence type="predicted"/>
<dbReference type="GeneID" id="54359345"/>
<reference evidence="3" key="1">
    <citation type="submission" date="2020-01" db="EMBL/GenBank/DDBJ databases">
        <authorList>
            <consortium name="DOE Joint Genome Institute"/>
            <person name="Haridas S."/>
            <person name="Albert R."/>
            <person name="Binder M."/>
            <person name="Bloem J."/>
            <person name="Labutti K."/>
            <person name="Salamov A."/>
            <person name="Andreopoulos B."/>
            <person name="Baker S.E."/>
            <person name="Barry K."/>
            <person name="Bills G."/>
            <person name="Bluhm B.H."/>
            <person name="Cannon C."/>
            <person name="Castanera R."/>
            <person name="Culley D.E."/>
            <person name="Daum C."/>
            <person name="Ezra D."/>
            <person name="Gonzalez J.B."/>
            <person name="Henrissat B."/>
            <person name="Kuo A."/>
            <person name="Liang C."/>
            <person name="Lipzen A."/>
            <person name="Lutzoni F."/>
            <person name="Magnuson J."/>
            <person name="Mondo S."/>
            <person name="Nolan M."/>
            <person name="Ohm R."/>
            <person name="Pangilinan J."/>
            <person name="Park H.-J."/>
            <person name="Ramirez L."/>
            <person name="Alfaro M."/>
            <person name="Sun H."/>
            <person name="Tritt A."/>
            <person name="Yoshinaga Y."/>
            <person name="Zwiers L.-H."/>
            <person name="Turgeon B.G."/>
            <person name="Goodwin S.B."/>
            <person name="Spatafora J.W."/>
            <person name="Crous P.W."/>
            <person name="Grigoriev I.V."/>
        </authorList>
    </citation>
    <scope>NUCLEOTIDE SEQUENCE</scope>
    <source>
        <strain evidence="3">CBS 342.82</strain>
    </source>
</reference>
<keyword evidence="1" id="KW-0732">Signal</keyword>
<name>A0A6J3M1G1_9PEZI</name>
<dbReference type="PANTHER" id="PTHR36578">
    <property type="entry name" value="CHROMOSOME 15, WHOLE GENOME SHOTGUN SEQUENCE"/>
    <property type="match status" value="1"/>
</dbReference>